<evidence type="ECO:0000313" key="2">
    <source>
        <dbReference type="Proteomes" id="UP000033998"/>
    </source>
</evidence>
<dbReference type="Proteomes" id="UP000033998">
    <property type="component" value="Unassembled WGS sequence"/>
</dbReference>
<proteinExistence type="predicted"/>
<organism evidence="1 2">
    <name type="scientific">Candidatus Nomurabacteria bacterium GW2011_GWD2_39_12</name>
    <dbReference type="NCBI Taxonomy" id="1618759"/>
    <lineage>
        <taxon>Bacteria</taxon>
        <taxon>Candidatus Nomuraibacteriota</taxon>
    </lineage>
</organism>
<dbReference type="EMBL" id="LBWE01000005">
    <property type="protein sequence ID" value="KKR01827.1"/>
    <property type="molecule type" value="Genomic_DNA"/>
</dbReference>
<accession>A0A837HRQ3</accession>
<comment type="caution">
    <text evidence="1">The sequence shown here is derived from an EMBL/GenBank/DDBJ whole genome shotgun (WGS) entry which is preliminary data.</text>
</comment>
<gene>
    <name evidence="1" type="ORF">UT27_C0005G0027</name>
</gene>
<dbReference type="AlphaFoldDB" id="A0A837HRQ3"/>
<reference evidence="1 2" key="1">
    <citation type="journal article" date="2015" name="Nature">
        <title>rRNA introns, odd ribosomes, and small enigmatic genomes across a large radiation of phyla.</title>
        <authorList>
            <person name="Brown C.T."/>
            <person name="Hug L.A."/>
            <person name="Thomas B.C."/>
            <person name="Sharon I."/>
            <person name="Castelle C.J."/>
            <person name="Singh A."/>
            <person name="Wilkins M.J."/>
            <person name="Williams K.H."/>
            <person name="Banfield J.F."/>
        </authorList>
    </citation>
    <scope>NUCLEOTIDE SEQUENCE [LARGE SCALE GENOMIC DNA]</scope>
</reference>
<sequence length="55" mass="6320">MEKEEMCKCEHTRSMHNGIKTFEDGQVPPPFERDGACRASNSEITCPCKKYELVK</sequence>
<evidence type="ECO:0000313" key="1">
    <source>
        <dbReference type="EMBL" id="KKR01827.1"/>
    </source>
</evidence>
<name>A0A837HRQ3_9BACT</name>
<protein>
    <submittedName>
        <fullName evidence="1">Uncharacterized protein</fullName>
    </submittedName>
</protein>